<evidence type="ECO:0000313" key="5">
    <source>
        <dbReference type="EMBL" id="MFC3701437.1"/>
    </source>
</evidence>
<feature type="domain" description="N-acetyltransferase" evidence="4">
    <location>
        <begin position="729"/>
        <end position="877"/>
    </location>
</feature>
<keyword evidence="6" id="KW-1185">Reference proteome</keyword>
<dbReference type="InterPro" id="IPR032875">
    <property type="entry name" value="Succ_CoA_lig_flav_dom"/>
</dbReference>
<evidence type="ECO:0000256" key="2">
    <source>
        <dbReference type="ARBA" id="ARBA00022741"/>
    </source>
</evidence>
<dbReference type="PANTHER" id="PTHR43334:SF1">
    <property type="entry name" value="3-HYDROXYPROPIONATE--COA LIGASE [ADP-FORMING]"/>
    <property type="match status" value="1"/>
</dbReference>
<dbReference type="InterPro" id="IPR000182">
    <property type="entry name" value="GNAT_dom"/>
</dbReference>
<dbReference type="Gene3D" id="3.40.630.30">
    <property type="match status" value="1"/>
</dbReference>
<dbReference type="InterPro" id="IPR036291">
    <property type="entry name" value="NAD(P)-bd_dom_sf"/>
</dbReference>
<dbReference type="Pfam" id="PF13380">
    <property type="entry name" value="CoA_binding_2"/>
    <property type="match status" value="1"/>
</dbReference>
<name>A0ABV7WR48_9GAMM</name>
<dbReference type="Pfam" id="PF13607">
    <property type="entry name" value="Succ_CoA_lig"/>
    <property type="match status" value="1"/>
</dbReference>
<dbReference type="InterPro" id="IPR003781">
    <property type="entry name" value="CoA-bd"/>
</dbReference>
<dbReference type="InterPro" id="IPR051538">
    <property type="entry name" value="Acyl-CoA_Synth/Transferase"/>
</dbReference>
<comment type="caution">
    <text evidence="5">The sequence shown here is derived from an EMBL/GenBank/DDBJ whole genome shotgun (WGS) entry which is preliminary data.</text>
</comment>
<sequence>MPNLTSFFYPKSIAVIGASEREDSLGGIVIKNLQDSGYDFPITGVNLKGYKQVHGIPCVRYLRELQTSVDLVIICVPGDAITSVLRQMGRKKLRSAMILTGGMARQLSQSDTQNRKIRHLAKELGIRVLGPNCLGILVPDHHLNASYTHIDALPGHAAYVGHSAALGSALLDWAGARGIGFSHFLTVGASADLRISDFVDYLASDRRVKAILVHLEQIRDSNRLLIALRAASRSKKVLAIRTRPNNDAPAGIIDITKVDDEYFSRAGVLKVDTLNELFSGLEFLSRAKPIYRRNLTIVSNGLGTALMARQFLESQGGELAQFKLNTTLSKMAWYQKEVSGNPIVLPTQAQGNDYLEALKQLEQIKEVGVILVIHSPNRATRSVDFSQTLLPYLKRSRRLILTCFLGGLSTRDARQSFDGAGLLSFDTPTDAVDAYLTLAKYQSAQEQLRETPSSDDLGFVANVKQAKALLYKARKANRDYLTWPESRQLLRLYGFNLVDSLFDVDFKHLVNQAHQRYFPAALRIIHETYSYPFAYQHVPAARWRGAKTDIPNREALMTAQKELAQEKQKRLPHSKVLGYSIQPMRRKVDALQYSIGITRDETYGPLVFFGGGGSHANMLADRQVSLAPLNSTLAKHLILKSQSYQVLLERSEDVEGDVTKLIKALITLSQMVIDLPRLKGVEVNLLLQNDQAPLVLGVAVDQGEKIRPALNPYPVEYEETVKLKDARTVVIRPIKGEDEPMLKNFMAAFDAESLRLRFFYSRMNFEHLELATMSQIDYRREMVFIAVDHDTMLGEQRLWFDINNNELEFAIMVAPLAQGTGLASRLMQKTVSYAQQIKASKIVADILPENTAMLGLANRFGFEFHHEEEVVRAEKIV</sequence>
<dbReference type="Gene3D" id="3.40.50.720">
    <property type="entry name" value="NAD(P)-binding Rossmann-like Domain"/>
    <property type="match status" value="1"/>
</dbReference>
<gene>
    <name evidence="5" type="ORF">ACFOND_07295</name>
</gene>
<dbReference type="SUPFAM" id="SSF56059">
    <property type="entry name" value="Glutathione synthetase ATP-binding domain-like"/>
    <property type="match status" value="1"/>
</dbReference>
<dbReference type="Gene3D" id="3.30.1490.20">
    <property type="entry name" value="ATP-grasp fold, A domain"/>
    <property type="match status" value="1"/>
</dbReference>
<keyword evidence="5" id="KW-0012">Acyltransferase</keyword>
<keyword evidence="5" id="KW-0808">Transferase</keyword>
<dbReference type="Gene3D" id="3.40.50.261">
    <property type="entry name" value="Succinyl-CoA synthetase domains"/>
    <property type="match status" value="2"/>
</dbReference>
<dbReference type="RefSeq" id="WP_290282556.1">
    <property type="nucleotide sequence ID" value="NZ_JAUFQI010000001.1"/>
</dbReference>
<dbReference type="PROSITE" id="PS51186">
    <property type="entry name" value="GNAT"/>
    <property type="match status" value="1"/>
</dbReference>
<dbReference type="SUPFAM" id="SSF52210">
    <property type="entry name" value="Succinyl-CoA synthetase domains"/>
    <property type="match status" value="2"/>
</dbReference>
<dbReference type="Proteomes" id="UP001595710">
    <property type="component" value="Unassembled WGS sequence"/>
</dbReference>
<evidence type="ECO:0000256" key="1">
    <source>
        <dbReference type="ARBA" id="ARBA00022598"/>
    </source>
</evidence>
<dbReference type="InterPro" id="IPR016102">
    <property type="entry name" value="Succinyl-CoA_synth-like"/>
</dbReference>
<dbReference type="InterPro" id="IPR016181">
    <property type="entry name" value="Acyl_CoA_acyltransferase"/>
</dbReference>
<dbReference type="SUPFAM" id="SSF51735">
    <property type="entry name" value="NAD(P)-binding Rossmann-fold domains"/>
    <property type="match status" value="1"/>
</dbReference>
<keyword evidence="2" id="KW-0547">Nucleotide-binding</keyword>
<protein>
    <submittedName>
        <fullName evidence="5">GNAT family N-acetyltransferase</fullName>
        <ecNumber evidence="5">2.3.1.-</ecNumber>
    </submittedName>
</protein>
<dbReference type="Pfam" id="PF13549">
    <property type="entry name" value="ATP-grasp_5"/>
    <property type="match status" value="1"/>
</dbReference>
<proteinExistence type="predicted"/>
<dbReference type="EC" id="2.3.1.-" evidence="5"/>
<dbReference type="SUPFAM" id="SSF55729">
    <property type="entry name" value="Acyl-CoA N-acyltransferases (Nat)"/>
    <property type="match status" value="1"/>
</dbReference>
<dbReference type="Gene3D" id="3.30.470.20">
    <property type="entry name" value="ATP-grasp fold, B domain"/>
    <property type="match status" value="1"/>
</dbReference>
<dbReference type="InterPro" id="IPR013815">
    <property type="entry name" value="ATP_grasp_subdomain_1"/>
</dbReference>
<dbReference type="EMBL" id="JBHRYN010000008">
    <property type="protein sequence ID" value="MFC3701437.1"/>
    <property type="molecule type" value="Genomic_DNA"/>
</dbReference>
<organism evidence="5 6">
    <name type="scientific">Reinekea marina</name>
    <dbReference type="NCBI Taxonomy" id="1310421"/>
    <lineage>
        <taxon>Bacteria</taxon>
        <taxon>Pseudomonadati</taxon>
        <taxon>Pseudomonadota</taxon>
        <taxon>Gammaproteobacteria</taxon>
        <taxon>Oceanospirillales</taxon>
        <taxon>Saccharospirillaceae</taxon>
        <taxon>Reinekea</taxon>
    </lineage>
</organism>
<keyword evidence="3" id="KW-0067">ATP-binding</keyword>
<keyword evidence="1" id="KW-0436">Ligase</keyword>
<dbReference type="SMART" id="SM00881">
    <property type="entry name" value="CoA_binding"/>
    <property type="match status" value="1"/>
</dbReference>
<accession>A0ABV7WR48</accession>
<evidence type="ECO:0000313" key="6">
    <source>
        <dbReference type="Proteomes" id="UP001595710"/>
    </source>
</evidence>
<evidence type="ECO:0000256" key="3">
    <source>
        <dbReference type="ARBA" id="ARBA00022840"/>
    </source>
</evidence>
<dbReference type="GO" id="GO:0016746">
    <property type="term" value="F:acyltransferase activity"/>
    <property type="evidence" value="ECO:0007669"/>
    <property type="project" value="UniProtKB-KW"/>
</dbReference>
<evidence type="ECO:0000259" key="4">
    <source>
        <dbReference type="PROSITE" id="PS51186"/>
    </source>
</evidence>
<dbReference type="PANTHER" id="PTHR43334">
    <property type="entry name" value="ACETATE--COA LIGASE [ADP-FORMING]"/>
    <property type="match status" value="1"/>
</dbReference>
<dbReference type="Pfam" id="PF13302">
    <property type="entry name" value="Acetyltransf_3"/>
    <property type="match status" value="1"/>
</dbReference>
<reference evidence="6" key="1">
    <citation type="journal article" date="2019" name="Int. J. Syst. Evol. Microbiol.">
        <title>The Global Catalogue of Microorganisms (GCM) 10K type strain sequencing project: providing services to taxonomists for standard genome sequencing and annotation.</title>
        <authorList>
            <consortium name="The Broad Institute Genomics Platform"/>
            <consortium name="The Broad Institute Genome Sequencing Center for Infectious Disease"/>
            <person name="Wu L."/>
            <person name="Ma J."/>
        </authorList>
    </citation>
    <scope>NUCLEOTIDE SEQUENCE [LARGE SCALE GENOMIC DNA]</scope>
    <source>
        <strain evidence="6">CECT 8288</strain>
    </source>
</reference>